<evidence type="ECO:0000313" key="2">
    <source>
        <dbReference type="EMBL" id="GEL48684.1"/>
    </source>
</evidence>
<dbReference type="PANTHER" id="PTHR35004">
    <property type="entry name" value="TRANSPOSASE RV3428C-RELATED"/>
    <property type="match status" value="1"/>
</dbReference>
<dbReference type="AlphaFoldDB" id="A0A511FJC7"/>
<keyword evidence="3" id="KW-1185">Reference proteome</keyword>
<dbReference type="InterPro" id="IPR054353">
    <property type="entry name" value="IstA-like_C"/>
</dbReference>
<gene>
    <name evidence="2" type="ORF">CHO01_38000</name>
</gene>
<name>A0A511FJC7_9CELL</name>
<dbReference type="Proteomes" id="UP000321723">
    <property type="component" value="Unassembled WGS sequence"/>
</dbReference>
<dbReference type="PANTHER" id="PTHR35004:SF8">
    <property type="entry name" value="TRANSPOSASE RV3428C-RELATED"/>
    <property type="match status" value="1"/>
</dbReference>
<organism evidence="2 3">
    <name type="scientific">Cellulomonas hominis</name>
    <dbReference type="NCBI Taxonomy" id="156981"/>
    <lineage>
        <taxon>Bacteria</taxon>
        <taxon>Bacillati</taxon>
        <taxon>Actinomycetota</taxon>
        <taxon>Actinomycetes</taxon>
        <taxon>Micrococcales</taxon>
        <taxon>Cellulomonadaceae</taxon>
        <taxon>Cellulomonas</taxon>
    </lineage>
</organism>
<evidence type="ECO:0000313" key="3">
    <source>
        <dbReference type="Proteomes" id="UP000321723"/>
    </source>
</evidence>
<sequence>MCLAFARVRAGTERWTLVRSHYGLDAFYCQPGIEGAHEKVGLEGQVGWYRRNHFVPVPKVASLAEPNAMVDAWDVSDDARRIGGRARSVGELFAIKAPLLAPLPDQEFETGRWSHQRGDRHAQVNVRTNRYSGPVRFAGRKISILPRASDLTIYDGRTQIARHERLPDKLESRLDLDHDLEALIRKPGALPARPRWTRASGRFTPVHDASWDAARKAHGDADGTRALIDVLLLHRHIAHQHVVAGLAAALEVGALTNADAVALGARKAEDGRRAATPSAMPDRAELARQVAHFLTERRLRTRLPTTRARCQTSASTTTCYPAGAGTPGRRAAERIPEGLRWR</sequence>
<protein>
    <recommendedName>
        <fullName evidence="1">Transposase for insertion sequence element IS21-like C-terminal domain-containing protein</fullName>
    </recommendedName>
</protein>
<reference evidence="2 3" key="1">
    <citation type="submission" date="2019-07" db="EMBL/GenBank/DDBJ databases">
        <title>Whole genome shotgun sequence of Cellulomonas hominis NBRC 16055.</title>
        <authorList>
            <person name="Hosoyama A."/>
            <person name="Uohara A."/>
            <person name="Ohji S."/>
            <person name="Ichikawa N."/>
        </authorList>
    </citation>
    <scope>NUCLEOTIDE SEQUENCE [LARGE SCALE GENOMIC DNA]</scope>
    <source>
        <strain evidence="2 3">NBRC 16055</strain>
    </source>
</reference>
<comment type="caution">
    <text evidence="2">The sequence shown here is derived from an EMBL/GenBank/DDBJ whole genome shotgun (WGS) entry which is preliminary data.</text>
</comment>
<evidence type="ECO:0000259" key="1">
    <source>
        <dbReference type="Pfam" id="PF22483"/>
    </source>
</evidence>
<dbReference type="Pfam" id="PF22483">
    <property type="entry name" value="Mu-transpos_C_2"/>
    <property type="match status" value="1"/>
</dbReference>
<feature type="domain" description="Transposase for insertion sequence element IS21-like C-terminal" evidence="1">
    <location>
        <begin position="103"/>
        <end position="169"/>
    </location>
</feature>
<proteinExistence type="predicted"/>
<accession>A0A511FJC7</accession>
<dbReference type="EMBL" id="BJVQ01000098">
    <property type="protein sequence ID" value="GEL48684.1"/>
    <property type="molecule type" value="Genomic_DNA"/>
</dbReference>